<dbReference type="PANTHER" id="PTHR40038:SF1">
    <property type="entry name" value="MEMBRANE-ASSOCIATED PROTEIN TCAA"/>
    <property type="match status" value="1"/>
</dbReference>
<dbReference type="PANTHER" id="PTHR40038">
    <property type="entry name" value="MEMBRANE-ASSOCIATED PROTEIN TCAA"/>
    <property type="match status" value="1"/>
</dbReference>
<dbReference type="KEGG" id="plig:NAG76_11570"/>
<dbReference type="Pfam" id="PF22813">
    <property type="entry name" value="TcaA_2nd"/>
    <property type="match status" value="1"/>
</dbReference>
<feature type="domain" description="TcaA second" evidence="2">
    <location>
        <begin position="45"/>
        <end position="142"/>
    </location>
</feature>
<gene>
    <name evidence="4" type="ORF">NAG76_11570</name>
</gene>
<dbReference type="InterPro" id="IPR054530">
    <property type="entry name" value="TcaA_4th"/>
</dbReference>
<organism evidence="4 5">
    <name type="scientific">Candidatus Pristimantibacillus lignocellulolyticus</name>
    <dbReference type="NCBI Taxonomy" id="2994561"/>
    <lineage>
        <taxon>Bacteria</taxon>
        <taxon>Bacillati</taxon>
        <taxon>Bacillota</taxon>
        <taxon>Bacilli</taxon>
        <taxon>Bacillales</taxon>
        <taxon>Paenibacillaceae</taxon>
        <taxon>Candidatus Pristimantibacillus</taxon>
    </lineage>
</organism>
<keyword evidence="1" id="KW-1133">Transmembrane helix</keyword>
<evidence type="ECO:0000313" key="5">
    <source>
        <dbReference type="Proteomes" id="UP001056756"/>
    </source>
</evidence>
<protein>
    <recommendedName>
        <fullName evidence="6">PEGA domain-containing protein</fullName>
    </recommendedName>
</protein>
<proteinExistence type="predicted"/>
<name>A0A9J6Z950_9BACL</name>
<evidence type="ECO:0008006" key="6">
    <source>
        <dbReference type="Google" id="ProtNLM"/>
    </source>
</evidence>
<feature type="domain" description="TcaA 4th" evidence="3">
    <location>
        <begin position="219"/>
        <end position="289"/>
    </location>
</feature>
<feature type="domain" description="TcaA 4th" evidence="3">
    <location>
        <begin position="297"/>
        <end position="360"/>
    </location>
</feature>
<evidence type="ECO:0000256" key="1">
    <source>
        <dbReference type="SAM" id="Phobius"/>
    </source>
</evidence>
<accession>A0A9J6Z950</accession>
<dbReference type="GO" id="GO:0005886">
    <property type="term" value="C:plasma membrane"/>
    <property type="evidence" value="ECO:0007669"/>
    <property type="project" value="UniProtKB-SubCell"/>
</dbReference>
<keyword evidence="1" id="KW-0812">Transmembrane</keyword>
<evidence type="ECO:0000259" key="3">
    <source>
        <dbReference type="Pfam" id="PF22820"/>
    </source>
</evidence>
<feature type="transmembrane region" description="Helical" evidence="1">
    <location>
        <begin position="16"/>
        <end position="39"/>
    </location>
</feature>
<dbReference type="AlphaFoldDB" id="A0A9J6Z950"/>
<dbReference type="InterPro" id="IPR054529">
    <property type="entry name" value="TcaA_2nd"/>
</dbReference>
<dbReference type="Proteomes" id="UP001056756">
    <property type="component" value="Chromosome"/>
</dbReference>
<sequence>MENLVQEVETKKSSKIVLIIIASVIGLLIIASIVGYSILSANSKPESVLSKFQAAVKSGNAAAAHKILVSNDPVFELTEGDITKLLTYLDEESSVFDDEIDSLKTQIDNEKEERLKYDYYSMLTLVKEKGLLGLFDSYKIAVQPYYFTLYTNQKGVVIKLDGKDLVTSKSDNYTKVIGPLMPGSYSLDAQFDSEYVSLNTKKKVLLPEDHNYEIDLSIDAQYVYLESNYPEAKLYLNGKDTKLTVGDAYRFGPIASNGTMTVQANLDNKWGSLTSESITIDGSSSYINLEILGYTIYPTASVMGAEVLLDGQSTGITFEQAMTDGIGPIPYDKEVAVTGQFEFPWGTYKSNELLLDKDSVFYDGDSDYDYSTYAFFTEIPDDIRSKIVTQLDGFIPSAFDSVTDYDEALLENVNEANRTVILDSLYYQLSEYAYDGFYPTKATYTFDSMWVSSSEKDKYYISLAALVNFNYLSYDYWEDTYNDTEEKMTVNIDVLYDARDGSLVVESFDPYVDYYDYYSDDYTYNDVEVKQFTQ</sequence>
<evidence type="ECO:0000313" key="4">
    <source>
        <dbReference type="EMBL" id="URN92540.1"/>
    </source>
</evidence>
<reference evidence="4" key="1">
    <citation type="submission" date="2022-05" db="EMBL/GenBank/DDBJ databases">
        <title>Novel bacterial taxa in a minimal lignocellulolytic consortium and its capacity to transform plastics disclosed by genome-resolved metagenomics.</title>
        <authorList>
            <person name="Rodriguez C.A.D."/>
            <person name="Diaz-Garcia L."/>
            <person name="Herrera K."/>
            <person name="Tarazona N.A."/>
            <person name="Sproer C."/>
            <person name="Overmann J."/>
            <person name="Jimenez D.J."/>
        </authorList>
    </citation>
    <scope>NUCLEOTIDE SEQUENCE</scope>
    <source>
        <strain evidence="4">MAG5</strain>
    </source>
</reference>
<dbReference type="EMBL" id="CP097899">
    <property type="protein sequence ID" value="URN92540.1"/>
    <property type="molecule type" value="Genomic_DNA"/>
</dbReference>
<evidence type="ECO:0000259" key="2">
    <source>
        <dbReference type="Pfam" id="PF22813"/>
    </source>
</evidence>
<keyword evidence="1" id="KW-0472">Membrane</keyword>
<dbReference type="Pfam" id="PF22820">
    <property type="entry name" value="TcaA_3rd_4th"/>
    <property type="match status" value="2"/>
</dbReference>